<gene>
    <name evidence="1" type="ORF">RhiirA1_473970</name>
</gene>
<evidence type="ECO:0000313" key="2">
    <source>
        <dbReference type="Proteomes" id="UP000232688"/>
    </source>
</evidence>
<dbReference type="Proteomes" id="UP000232688">
    <property type="component" value="Unassembled WGS sequence"/>
</dbReference>
<dbReference type="AlphaFoldDB" id="A0A2N0QZG4"/>
<dbReference type="EMBL" id="LLXH01002140">
    <property type="protein sequence ID" value="PKC56453.1"/>
    <property type="molecule type" value="Genomic_DNA"/>
</dbReference>
<name>A0A2N0QZG4_9GLOM</name>
<reference evidence="1 2" key="1">
    <citation type="submission" date="2017-10" db="EMBL/GenBank/DDBJ databases">
        <title>Extensive intraspecific genome diversity in a model arbuscular mycorrhizal fungus.</title>
        <authorList>
            <person name="Chen E.C.H."/>
            <person name="Morin E."/>
            <person name="Baudet D."/>
            <person name="Noel J."/>
            <person name="Ndikumana S."/>
            <person name="Charron P."/>
            <person name="St-Onge C."/>
            <person name="Giorgi J."/>
            <person name="Grigoriev I.V."/>
            <person name="Roux C."/>
            <person name="Martin F.M."/>
            <person name="Corradi N."/>
        </authorList>
    </citation>
    <scope>NUCLEOTIDE SEQUENCE [LARGE SCALE GENOMIC DNA]</scope>
    <source>
        <strain evidence="1 2">A1</strain>
    </source>
</reference>
<reference evidence="1 2" key="2">
    <citation type="submission" date="2017-10" db="EMBL/GenBank/DDBJ databases">
        <title>Genome analyses suggest a sexual origin of heterokaryosis in a supposedly ancient asexual fungus.</title>
        <authorList>
            <person name="Corradi N."/>
            <person name="Sedzielewska K."/>
            <person name="Noel J."/>
            <person name="Charron P."/>
            <person name="Farinelli L."/>
            <person name="Marton T."/>
            <person name="Kruger M."/>
            <person name="Pelin A."/>
            <person name="Brachmann A."/>
            <person name="Corradi N."/>
        </authorList>
    </citation>
    <scope>NUCLEOTIDE SEQUENCE [LARGE SCALE GENOMIC DNA]</scope>
    <source>
        <strain evidence="1 2">A1</strain>
    </source>
</reference>
<evidence type="ECO:0000313" key="1">
    <source>
        <dbReference type="EMBL" id="PKC56453.1"/>
    </source>
</evidence>
<protein>
    <submittedName>
        <fullName evidence="1">Uncharacterized protein</fullName>
    </submittedName>
</protein>
<comment type="caution">
    <text evidence="1">The sequence shown here is derived from an EMBL/GenBank/DDBJ whole genome shotgun (WGS) entry which is preliminary data.</text>
</comment>
<accession>A0A2N0QZG4</accession>
<dbReference type="VEuPathDB" id="FungiDB:RhiirA1_473970"/>
<proteinExistence type="predicted"/>
<sequence length="103" mass="12401">MCVNFVNALDSSSSINSGIDTNFSYEELMLFFINSHQKSYIIYNQIKSYHWYETILFNYDDIQFRKSLRVKQSTFWTIVNMIRNHEIFQNHQKQQTPVEFGID</sequence>
<organism evidence="1 2">
    <name type="scientific">Rhizophagus irregularis</name>
    <dbReference type="NCBI Taxonomy" id="588596"/>
    <lineage>
        <taxon>Eukaryota</taxon>
        <taxon>Fungi</taxon>
        <taxon>Fungi incertae sedis</taxon>
        <taxon>Mucoromycota</taxon>
        <taxon>Glomeromycotina</taxon>
        <taxon>Glomeromycetes</taxon>
        <taxon>Glomerales</taxon>
        <taxon>Glomeraceae</taxon>
        <taxon>Rhizophagus</taxon>
    </lineage>
</organism>